<name>W7EBS9_BIPV3</name>
<dbReference type="CDD" id="cd00719">
    <property type="entry name" value="GIY-YIG_SF"/>
    <property type="match status" value="1"/>
</dbReference>
<feature type="domain" description="Bacteriophage T5 Orf172 DNA-binding" evidence="1">
    <location>
        <begin position="294"/>
        <end position="379"/>
    </location>
</feature>
<dbReference type="SMART" id="SM00974">
    <property type="entry name" value="T5orf172"/>
    <property type="match status" value="1"/>
</dbReference>
<dbReference type="Proteomes" id="UP000054337">
    <property type="component" value="Unassembled WGS sequence"/>
</dbReference>
<sequence length="480" mass="55152">MFLAHQLRNTGHMSVYAAECGFPVHRQRYLRTALTSQHVCPYLTTLSFRRATYRLSSTPNLLNHTIVNSVIKIADVRRRSLREPERCLATTSSMRTCSSTITPTGTDAGVVKNDKGTSRLLSNMKELVQTFNKRARVQLLITYKTIEETSPRDNKYEHEHVEKVHKCPSNRIHSPESRKYFAHCGRHYTRQGDKKNHEENCVKCRIMQQEERDKAQTHHGLLDMVKGLVVSKLKTITASGVLDAKHDSTNHPQKRKPREIDRNTAQLMSVELSRVTTSKLTPGDEQGYIYILRDSKNGLLKIGFAKDPKVRIKQHNKCGRDLKPVYVTHCVKWTKRAERMIKLDLKHLCRPWFCPSCRQRHVEYFEVTEERAKAIVESSDGNITPLWNHLILFGRRPNQPMGTYDHEARWAHWSWVLSSPSEGGLRHLQESTAQHGFGHDDGLMPAGKKSDRTMRYDDLSTKVSVARVLGVWVTKTAEKS</sequence>
<evidence type="ECO:0000313" key="2">
    <source>
        <dbReference type="EMBL" id="EUN21572.1"/>
    </source>
</evidence>
<reference evidence="2 3" key="1">
    <citation type="journal article" date="2013" name="PLoS Genet.">
        <title>Comparative genome structure, secondary metabolite, and effector coding capacity across Cochliobolus pathogens.</title>
        <authorList>
            <person name="Condon B.J."/>
            <person name="Leng Y."/>
            <person name="Wu D."/>
            <person name="Bushley K.E."/>
            <person name="Ohm R.A."/>
            <person name="Otillar R."/>
            <person name="Martin J."/>
            <person name="Schackwitz W."/>
            <person name="Grimwood J."/>
            <person name="MohdZainudin N."/>
            <person name="Xue C."/>
            <person name="Wang R."/>
            <person name="Manning V.A."/>
            <person name="Dhillon B."/>
            <person name="Tu Z.J."/>
            <person name="Steffenson B.J."/>
            <person name="Salamov A."/>
            <person name="Sun H."/>
            <person name="Lowry S."/>
            <person name="LaButti K."/>
            <person name="Han J."/>
            <person name="Copeland A."/>
            <person name="Lindquist E."/>
            <person name="Barry K."/>
            <person name="Schmutz J."/>
            <person name="Baker S.E."/>
            <person name="Ciuffetti L.M."/>
            <person name="Grigoriev I.V."/>
            <person name="Zhong S."/>
            <person name="Turgeon B.G."/>
        </authorList>
    </citation>
    <scope>NUCLEOTIDE SEQUENCE [LARGE SCALE GENOMIC DNA]</scope>
    <source>
        <strain evidence="2 3">FI3</strain>
    </source>
</reference>
<evidence type="ECO:0000259" key="1">
    <source>
        <dbReference type="SMART" id="SM00974"/>
    </source>
</evidence>
<dbReference type="EMBL" id="KI968842">
    <property type="protein sequence ID" value="EUN21572.1"/>
    <property type="molecule type" value="Genomic_DNA"/>
</dbReference>
<gene>
    <name evidence="2" type="ORF">COCVIDRAFT_20540</name>
</gene>
<proteinExistence type="predicted"/>
<dbReference type="Pfam" id="PF10544">
    <property type="entry name" value="T5orf172"/>
    <property type="match status" value="1"/>
</dbReference>
<dbReference type="PANTHER" id="PTHR28094">
    <property type="entry name" value="MEIOTICALLY UP-REGULATED GENE 113 PROTEIN"/>
    <property type="match status" value="1"/>
</dbReference>
<dbReference type="RefSeq" id="XP_014551139.1">
    <property type="nucleotide sequence ID" value="XM_014695653.1"/>
</dbReference>
<evidence type="ECO:0000313" key="3">
    <source>
        <dbReference type="Proteomes" id="UP000054337"/>
    </source>
</evidence>
<dbReference type="HOGENOM" id="CLU_568561_0_0_1"/>
<dbReference type="OrthoDB" id="10410447at2759"/>
<dbReference type="InterPro" id="IPR053006">
    <property type="entry name" value="Meiosis_regulatory"/>
</dbReference>
<keyword evidence="3" id="KW-1185">Reference proteome</keyword>
<dbReference type="InterPro" id="IPR018306">
    <property type="entry name" value="Phage_T5_Orf172_DNA-bd"/>
</dbReference>
<accession>W7EBS9</accession>
<organism evidence="2 3">
    <name type="scientific">Bipolaris victoriae (strain FI3)</name>
    <name type="common">Victoria blight of oats agent</name>
    <name type="synonym">Cochliobolus victoriae</name>
    <dbReference type="NCBI Taxonomy" id="930091"/>
    <lineage>
        <taxon>Eukaryota</taxon>
        <taxon>Fungi</taxon>
        <taxon>Dikarya</taxon>
        <taxon>Ascomycota</taxon>
        <taxon>Pezizomycotina</taxon>
        <taxon>Dothideomycetes</taxon>
        <taxon>Pleosporomycetidae</taxon>
        <taxon>Pleosporales</taxon>
        <taxon>Pleosporineae</taxon>
        <taxon>Pleosporaceae</taxon>
        <taxon>Bipolaris</taxon>
    </lineage>
</organism>
<dbReference type="AlphaFoldDB" id="W7EBS9"/>
<protein>
    <recommendedName>
        <fullName evidence="1">Bacteriophage T5 Orf172 DNA-binding domain-containing protein</fullName>
    </recommendedName>
</protein>
<dbReference type="PANTHER" id="PTHR28094:SF1">
    <property type="entry name" value="MEIOTICALLY UP-REGULATED GENE 113 PROTEIN"/>
    <property type="match status" value="1"/>
</dbReference>
<dbReference type="GeneID" id="26252555"/>